<evidence type="ECO:0000313" key="3">
    <source>
        <dbReference type="EMBL" id="MBR7746898.1"/>
    </source>
</evidence>
<keyword evidence="1 3" id="KW-0378">Hydrolase</keyword>
<dbReference type="PANTHER" id="PTHR43540:SF14">
    <property type="entry name" value="ISOCHORISMATASE"/>
    <property type="match status" value="1"/>
</dbReference>
<sequence length="181" mass="19884">MNVLVVIDMQKALFETPRFKQDLVISNINQLIDATRSSGGKVIHVQHNGDAAEGLEEGSEGWQIHADIAQQVTDTFVHKTLCDAFYKTNLLNQILAFGTQRVIFCGAATDFCVDTTVRSAVSNQLPVIVAADAHTTGDRPHLKADAIVEHHNWVWTNLITTESDIVVADTKTIIANYLSTI</sequence>
<proteinExistence type="predicted"/>
<dbReference type="InterPro" id="IPR036380">
    <property type="entry name" value="Isochorismatase-like_sf"/>
</dbReference>
<dbReference type="SUPFAM" id="SSF52499">
    <property type="entry name" value="Isochorismatase-like hydrolases"/>
    <property type="match status" value="1"/>
</dbReference>
<dbReference type="InterPro" id="IPR050272">
    <property type="entry name" value="Isochorismatase-like_hydrls"/>
</dbReference>
<dbReference type="Proteomes" id="UP000680158">
    <property type="component" value="Unassembled WGS sequence"/>
</dbReference>
<evidence type="ECO:0000313" key="4">
    <source>
        <dbReference type="Proteomes" id="UP000680158"/>
    </source>
</evidence>
<dbReference type="EMBL" id="JAGSPM010000005">
    <property type="protein sequence ID" value="MBR7746898.1"/>
    <property type="molecule type" value="Genomic_DNA"/>
</dbReference>
<dbReference type="RefSeq" id="WP_212684194.1">
    <property type="nucleotide sequence ID" value="NZ_JAGSPM010000005.1"/>
</dbReference>
<dbReference type="InterPro" id="IPR000868">
    <property type="entry name" value="Isochorismatase-like_dom"/>
</dbReference>
<evidence type="ECO:0000256" key="1">
    <source>
        <dbReference type="ARBA" id="ARBA00022801"/>
    </source>
</evidence>
<dbReference type="AlphaFoldDB" id="A0A941DFW8"/>
<keyword evidence="4" id="KW-1185">Reference proteome</keyword>
<dbReference type="Gene3D" id="3.40.50.850">
    <property type="entry name" value="Isochorismatase-like"/>
    <property type="match status" value="1"/>
</dbReference>
<feature type="domain" description="Isochorismatase-like" evidence="2">
    <location>
        <begin position="3"/>
        <end position="147"/>
    </location>
</feature>
<accession>A0A941DFW8</accession>
<name>A0A941DFW8_9BURK</name>
<dbReference type="Pfam" id="PF00857">
    <property type="entry name" value="Isochorismatase"/>
    <property type="match status" value="1"/>
</dbReference>
<reference evidence="3 4" key="1">
    <citation type="submission" date="2021-04" db="EMBL/GenBank/DDBJ databases">
        <title>novel species isolated from subtropical streams in China.</title>
        <authorList>
            <person name="Lu H."/>
        </authorList>
    </citation>
    <scope>NUCLEOTIDE SEQUENCE [LARGE SCALE GENOMIC DNA]</scope>
    <source>
        <strain evidence="3 4">BYS107W</strain>
    </source>
</reference>
<dbReference type="PANTHER" id="PTHR43540">
    <property type="entry name" value="PEROXYUREIDOACRYLATE/UREIDOACRYLATE AMIDOHYDROLASE-RELATED"/>
    <property type="match status" value="1"/>
</dbReference>
<dbReference type="CDD" id="cd01014">
    <property type="entry name" value="nicotinamidase_related"/>
    <property type="match status" value="1"/>
</dbReference>
<organism evidence="3 4">
    <name type="scientific">Undibacterium baiyunense</name>
    <dbReference type="NCBI Taxonomy" id="2828731"/>
    <lineage>
        <taxon>Bacteria</taxon>
        <taxon>Pseudomonadati</taxon>
        <taxon>Pseudomonadota</taxon>
        <taxon>Betaproteobacteria</taxon>
        <taxon>Burkholderiales</taxon>
        <taxon>Oxalobacteraceae</taxon>
        <taxon>Undibacterium</taxon>
    </lineage>
</organism>
<comment type="caution">
    <text evidence="3">The sequence shown here is derived from an EMBL/GenBank/DDBJ whole genome shotgun (WGS) entry which is preliminary data.</text>
</comment>
<gene>
    <name evidence="3" type="ORF">KDM92_09920</name>
</gene>
<protein>
    <submittedName>
        <fullName evidence="3">Cysteine hydrolase</fullName>
    </submittedName>
</protein>
<evidence type="ECO:0000259" key="2">
    <source>
        <dbReference type="Pfam" id="PF00857"/>
    </source>
</evidence>
<dbReference type="GO" id="GO:0016787">
    <property type="term" value="F:hydrolase activity"/>
    <property type="evidence" value="ECO:0007669"/>
    <property type="project" value="UniProtKB-KW"/>
</dbReference>